<dbReference type="GO" id="GO:0003677">
    <property type="term" value="F:DNA binding"/>
    <property type="evidence" value="ECO:0007669"/>
    <property type="project" value="InterPro"/>
</dbReference>
<evidence type="ECO:0000256" key="9">
    <source>
        <dbReference type="PROSITE-ProRule" id="PRU00289"/>
    </source>
</evidence>
<evidence type="ECO:0000256" key="6">
    <source>
        <dbReference type="ARBA" id="ARBA00022840"/>
    </source>
</evidence>
<comment type="subcellular location">
    <subcellularLocation>
        <location evidence="1">Cell membrane</location>
        <topology evidence="1">Multi-pass membrane protein</topology>
    </subcellularLocation>
</comment>
<feature type="binding site" evidence="9">
    <location>
        <begin position="431"/>
        <end position="438"/>
    </location>
    <ligand>
        <name>ATP</name>
        <dbReference type="ChEBI" id="CHEBI:30616"/>
    </ligand>
</feature>
<comment type="caution">
    <text evidence="13">The sequence shown here is derived from an EMBL/GenBank/DDBJ whole genome shotgun (WGS) entry which is preliminary data.</text>
</comment>
<keyword evidence="8 11" id="KW-0472">Membrane</keyword>
<evidence type="ECO:0000313" key="14">
    <source>
        <dbReference type="Proteomes" id="UP000465241"/>
    </source>
</evidence>
<dbReference type="GO" id="GO:0005886">
    <property type="term" value="C:plasma membrane"/>
    <property type="evidence" value="ECO:0007669"/>
    <property type="project" value="UniProtKB-SubCell"/>
</dbReference>
<organism evidence="13 14">
    <name type="scientific">Mycolicibacterium murale</name>
    <dbReference type="NCBI Taxonomy" id="182220"/>
    <lineage>
        <taxon>Bacteria</taxon>
        <taxon>Bacillati</taxon>
        <taxon>Actinomycetota</taxon>
        <taxon>Actinomycetes</taxon>
        <taxon>Mycobacteriales</taxon>
        <taxon>Mycobacteriaceae</taxon>
        <taxon>Mycolicibacterium</taxon>
    </lineage>
</organism>
<dbReference type="Pfam" id="PF01580">
    <property type="entry name" value="FtsK_SpoIIIE"/>
    <property type="match status" value="3"/>
</dbReference>
<evidence type="ECO:0000256" key="3">
    <source>
        <dbReference type="ARBA" id="ARBA00022692"/>
    </source>
</evidence>
<dbReference type="InterPro" id="IPR023837">
    <property type="entry name" value="EccCb-like_Actinobacteria"/>
</dbReference>
<dbReference type="InterPro" id="IPR027417">
    <property type="entry name" value="P-loop_NTPase"/>
</dbReference>
<feature type="domain" description="FtsK" evidence="12">
    <location>
        <begin position="408"/>
        <end position="608"/>
    </location>
</feature>
<evidence type="ECO:0000256" key="10">
    <source>
        <dbReference type="SAM" id="MobiDB-lite"/>
    </source>
</evidence>
<keyword evidence="7 11" id="KW-1133">Transmembrane helix</keyword>
<evidence type="ECO:0000256" key="1">
    <source>
        <dbReference type="ARBA" id="ARBA00004651"/>
    </source>
</evidence>
<keyword evidence="5 9" id="KW-0547">Nucleotide-binding</keyword>
<dbReference type="PANTHER" id="PTHR22683:SF1">
    <property type="entry name" value="TYPE VII SECRETION SYSTEM PROTEIN ESSC"/>
    <property type="match status" value="1"/>
</dbReference>
<evidence type="ECO:0000256" key="5">
    <source>
        <dbReference type="ARBA" id="ARBA00022741"/>
    </source>
</evidence>
<evidence type="ECO:0000256" key="2">
    <source>
        <dbReference type="ARBA" id="ARBA00022475"/>
    </source>
</evidence>
<evidence type="ECO:0000259" key="12">
    <source>
        <dbReference type="PROSITE" id="PS50901"/>
    </source>
</evidence>
<keyword evidence="4" id="KW-0677">Repeat</keyword>
<keyword evidence="2" id="KW-1003">Cell membrane</keyword>
<evidence type="ECO:0000313" key="13">
    <source>
        <dbReference type="EMBL" id="GFG57715.1"/>
    </source>
</evidence>
<feature type="region of interest" description="Disordered" evidence="10">
    <location>
        <begin position="653"/>
        <end position="700"/>
    </location>
</feature>
<dbReference type="Gene3D" id="3.40.50.300">
    <property type="entry name" value="P-loop containing nucleotide triphosphate hydrolases"/>
    <property type="match status" value="3"/>
</dbReference>
<feature type="domain" description="FtsK" evidence="12">
    <location>
        <begin position="1067"/>
        <end position="1252"/>
    </location>
</feature>
<evidence type="ECO:0000256" key="7">
    <source>
        <dbReference type="ARBA" id="ARBA00022989"/>
    </source>
</evidence>
<evidence type="ECO:0000256" key="4">
    <source>
        <dbReference type="ARBA" id="ARBA00022737"/>
    </source>
</evidence>
<gene>
    <name evidence="13" type="ORF">MMUR_18510</name>
</gene>
<keyword evidence="3 11" id="KW-0812">Transmembrane</keyword>
<feature type="domain" description="FtsK" evidence="12">
    <location>
        <begin position="764"/>
        <end position="967"/>
    </location>
</feature>
<feature type="binding site" evidence="9">
    <location>
        <begin position="1084"/>
        <end position="1091"/>
    </location>
    <ligand>
        <name>ATP</name>
        <dbReference type="ChEBI" id="CHEBI:30616"/>
    </ligand>
</feature>
<evidence type="ECO:0000256" key="11">
    <source>
        <dbReference type="SAM" id="Phobius"/>
    </source>
</evidence>
<dbReference type="NCBIfam" id="TIGR03924">
    <property type="entry name" value="T7SS_EccC_a"/>
    <property type="match status" value="1"/>
</dbReference>
<dbReference type="GO" id="GO:0005524">
    <property type="term" value="F:ATP binding"/>
    <property type="evidence" value="ECO:0007669"/>
    <property type="project" value="UniProtKB-UniRule"/>
</dbReference>
<dbReference type="EMBL" id="BLKT01000003">
    <property type="protein sequence ID" value="GFG57715.1"/>
    <property type="molecule type" value="Genomic_DNA"/>
</dbReference>
<name>A0A7I9WIZ1_9MYCO</name>
<dbReference type="InterPro" id="IPR002543">
    <property type="entry name" value="FtsK_dom"/>
</dbReference>
<dbReference type="SUPFAM" id="SSF52540">
    <property type="entry name" value="P-loop containing nucleoside triphosphate hydrolases"/>
    <property type="match status" value="3"/>
</dbReference>
<dbReference type="NCBIfam" id="TIGR03925">
    <property type="entry name" value="T7SS_EccC_b"/>
    <property type="match status" value="1"/>
</dbReference>
<dbReference type="InterPro" id="IPR050206">
    <property type="entry name" value="FtsK/SpoIIIE/SftA"/>
</dbReference>
<reference evidence="13 14" key="1">
    <citation type="journal article" date="2019" name="Emerg. Microbes Infect.">
        <title>Comprehensive subspecies identification of 175 nontuberculous mycobacteria species based on 7547 genomic profiles.</title>
        <authorList>
            <person name="Matsumoto Y."/>
            <person name="Kinjo T."/>
            <person name="Motooka D."/>
            <person name="Nabeya D."/>
            <person name="Jung N."/>
            <person name="Uechi K."/>
            <person name="Horii T."/>
            <person name="Iida T."/>
            <person name="Fujita J."/>
            <person name="Nakamura S."/>
        </authorList>
    </citation>
    <scope>NUCLEOTIDE SEQUENCE [LARGE SCALE GENOMIC DNA]</scope>
    <source>
        <strain evidence="13 14">JCM 13392</strain>
    </source>
</reference>
<feature type="transmembrane region" description="Helical" evidence="11">
    <location>
        <begin position="20"/>
        <end position="38"/>
    </location>
</feature>
<proteinExistence type="predicted"/>
<dbReference type="Proteomes" id="UP000465241">
    <property type="component" value="Unassembled WGS sequence"/>
</dbReference>
<dbReference type="PANTHER" id="PTHR22683">
    <property type="entry name" value="SPORULATION PROTEIN RELATED"/>
    <property type="match status" value="1"/>
</dbReference>
<keyword evidence="14" id="KW-1185">Reference proteome</keyword>
<accession>A0A7I9WIZ1</accession>
<protein>
    <submittedName>
        <fullName evidence="13">Putative FtsK/SpoIIIE family protein</fullName>
    </submittedName>
</protein>
<dbReference type="InterPro" id="IPR023836">
    <property type="entry name" value="EccCa-like_Actinobacteria"/>
</dbReference>
<dbReference type="PROSITE" id="PS50901">
    <property type="entry name" value="FTSK"/>
    <property type="match status" value="3"/>
</dbReference>
<sequence length="1285" mass="138843">MIALLITVGGRNISRNPMFLLFPMMMIMSMAGMFMGGGKSGKAAAELNEERKDFFSYLAGLRDDAEQTGAGQRAALQWSHPDPRTLVDLAGTRRMWERRPSDNDFCHVRVGLGTHRLATRLLAPETGPPEDLEPVSTMALRRFVATHSVVHALPTAVSLRAFPTISFDGDPAEIRQLVRSMVLELCTFHGPDHLRIAVVTSNPDNVHWRWVKWLAQAQHETLRDGCGTMRLLFPTLELLESALEADLAERGRFNRNSQLAEGQRHLVVVIDDGYVSGDERLITDAGLDSVTVLDLNGPREGAASRRGLQLVVDGDDVAARTAAGIESFAKADELSLAEAEATARTFSRFRPGGAAHIVNLEANARSTDPGLMALLKISDAAEIIPEEVWRPTSARKRLRVPVGVTPSGQPLELDIKEAAEGGMGPHGLCIGATGSGKSEFLRTLVLAMVTSHSPEALNLILVDFKGGATFLGLDGLPHIAAIITNLEEELTMVDRMRDALAGEMNRRQELLRSSGNFANVGDYQRARAAGAPLDPLPALFIVVDEFSELLSQKPDFAELFVMIGRLGRSLHIHLLLASQRLEEGKLRGLDSHLSYRIGLKTFSAGESRSVLGVPDAYHLPSVPGSGFLKCDANEPVRFNASYVSGVYSKPRLTAGGGRPSSLGNRAPKLFTATPVERDSDPVAVPEAEPEHSEQESSTPATLLDVVVSRLHGHGRPAHEVWLPPLEDSPAVNSLLPDSRWDEPRNKNGRLLIPVGIVDRPYDQRRDVMVLDLAGAKGNVAIVGGPQSGKSTALRTLIMAAAATHTPEQIQFYCLDFGGGTLGSLTGLPHVGSVAGRMDSDRIRRTVAEVTGLLRAREQRFRELGIESIRDFRQRKARLAALPPEEAALDPLSADHFGDVVLAVDGWATIRSDFETLEPALQSIAIQGLSYGVHLAITATRWMEIRPAVKDMMGTRVELRMGDPMDSDVGRKFAELVPVGRPGRGMSADRLHILIGLPRLDSSSDVEDLPAGAAAACEAVHTHYGDREAPRVRMLPHDVDLEAITAAAAAAGALGRNKVAIGVSESELAPVVLDFDVQPHLVVFGDSECGKTGLLRTVATGLIANATPEECQLVVVDFRRTLLGAVDSDYLSAYATAPQSCGEAMTKLAQLLATRLPPGDVTQQQLRDRSWWQGPDMYVLIDDYDLIPGGSMNHPLGPLLEYLPQARDVGLRVVIARRIGGAGRAIMDPVIGRLKDLSCHGLVMSGTKDEGALFGVKAQPMPPGRGMLMSRSVNSDVVQLARMPDL</sequence>
<keyword evidence="6 9" id="KW-0067">ATP-binding</keyword>
<evidence type="ECO:0000256" key="8">
    <source>
        <dbReference type="ARBA" id="ARBA00023136"/>
    </source>
</evidence>
<feature type="binding site" evidence="9">
    <location>
        <begin position="783"/>
        <end position="790"/>
    </location>
    <ligand>
        <name>ATP</name>
        <dbReference type="ChEBI" id="CHEBI:30616"/>
    </ligand>
</feature>